<evidence type="ECO:0000313" key="5">
    <source>
        <dbReference type="Proteomes" id="UP001162135"/>
    </source>
</evidence>
<name>A0ABT6I5S5_9GAMM</name>
<reference evidence="4" key="1">
    <citation type="journal article" date="2015" name="Antonie Van Leeuwenhoek">
        <title>Comparative 16S rRNA signatures and multilocus sequence analysis for the genus Salinicola and description of Salinicola acroporae sp. nov., isolated from coral Acropora digitifera.</title>
        <authorList>
            <person name="Lepcha R.T."/>
            <person name="Poddar A."/>
            <person name="Schumann P."/>
            <person name="Das S.K."/>
        </authorList>
    </citation>
    <scope>NUCLEOTIDE SEQUENCE</scope>
    <source>
        <strain evidence="4">S4-41</strain>
    </source>
</reference>
<dbReference type="Gene3D" id="3.40.250.10">
    <property type="entry name" value="Rhodanese-like domain"/>
    <property type="match status" value="2"/>
</dbReference>
<organism evidence="4 5">
    <name type="scientific">Salinicola acroporae</name>
    <dbReference type="NCBI Taxonomy" id="1541440"/>
    <lineage>
        <taxon>Bacteria</taxon>
        <taxon>Pseudomonadati</taxon>
        <taxon>Pseudomonadota</taxon>
        <taxon>Gammaproteobacteria</taxon>
        <taxon>Oceanospirillales</taxon>
        <taxon>Halomonadaceae</taxon>
        <taxon>Salinicola</taxon>
    </lineage>
</organism>
<proteinExistence type="predicted"/>
<dbReference type="InterPro" id="IPR001763">
    <property type="entry name" value="Rhodanese-like_dom"/>
</dbReference>
<dbReference type="CDD" id="cd01448">
    <property type="entry name" value="TST_Repeat_1"/>
    <property type="match status" value="1"/>
</dbReference>
<dbReference type="SUPFAM" id="SSF52821">
    <property type="entry name" value="Rhodanese/Cell cycle control phosphatase"/>
    <property type="match status" value="2"/>
</dbReference>
<evidence type="ECO:0000313" key="4">
    <source>
        <dbReference type="EMBL" id="MDH4573037.1"/>
    </source>
</evidence>
<reference evidence="4" key="2">
    <citation type="submission" date="2017-11" db="EMBL/GenBank/DDBJ databases">
        <authorList>
            <person name="Das S.K."/>
        </authorList>
    </citation>
    <scope>NUCLEOTIDE SEQUENCE</scope>
    <source>
        <strain evidence="4">S4-41</strain>
    </source>
</reference>
<dbReference type="SMART" id="SM00450">
    <property type="entry name" value="RHOD"/>
    <property type="match status" value="2"/>
</dbReference>
<dbReference type="Proteomes" id="UP001162135">
    <property type="component" value="Unassembled WGS sequence"/>
</dbReference>
<dbReference type="RefSeq" id="WP_110716518.1">
    <property type="nucleotide sequence ID" value="NZ_PGFS01000001.1"/>
</dbReference>
<feature type="domain" description="Rhodanese" evidence="3">
    <location>
        <begin position="161"/>
        <end position="268"/>
    </location>
</feature>
<dbReference type="PROSITE" id="PS50206">
    <property type="entry name" value="RHODANESE_3"/>
    <property type="match status" value="2"/>
</dbReference>
<sequence>MNASVLVTVEELQRSLAGDQPPLIFDCRVSRGGERMPARRYLPGSLVLDLERDLSAPPGEGGRHPLPSPDTFTATLQAMGVTPERPIVVYDDSGGQLAAARAWWMIARWAGHPAVRVLDGGINAWALAAGELVETHVESGGRSQWRPAFDDQALISVGVLSERGGQLVDARALSRFRGVEEPLDPVAGHIPGATCRPCSDNLDGNGHFKSPRRLAEELPRAETLTAYCGSGVTACHNILAYAVAGLPLPRLYVGSWSEWIRDPARPVATGD</sequence>
<dbReference type="CDD" id="cd01449">
    <property type="entry name" value="TST_Repeat_2"/>
    <property type="match status" value="1"/>
</dbReference>
<dbReference type="InterPro" id="IPR045078">
    <property type="entry name" value="TST/MPST-like"/>
</dbReference>
<feature type="domain" description="Rhodanese" evidence="3">
    <location>
        <begin position="18"/>
        <end position="134"/>
    </location>
</feature>
<evidence type="ECO:0000259" key="3">
    <source>
        <dbReference type="PROSITE" id="PS50206"/>
    </source>
</evidence>
<dbReference type="PANTHER" id="PTHR11364">
    <property type="entry name" value="THIOSULFATE SULFERTANSFERASE"/>
    <property type="match status" value="1"/>
</dbReference>
<protein>
    <submittedName>
        <fullName evidence="4">Sulfurtransferase</fullName>
    </submittedName>
</protein>
<dbReference type="Pfam" id="PF00581">
    <property type="entry name" value="Rhodanese"/>
    <property type="match status" value="2"/>
</dbReference>
<evidence type="ECO:0000256" key="2">
    <source>
        <dbReference type="ARBA" id="ARBA00022737"/>
    </source>
</evidence>
<dbReference type="InterPro" id="IPR036873">
    <property type="entry name" value="Rhodanese-like_dom_sf"/>
</dbReference>
<accession>A0ABT6I5S5</accession>
<gene>
    <name evidence="4" type="ORF">CUR86_11640</name>
</gene>
<keyword evidence="2" id="KW-0677">Repeat</keyword>
<dbReference type="PANTHER" id="PTHR11364:SF27">
    <property type="entry name" value="SULFURTRANSFERASE"/>
    <property type="match status" value="1"/>
</dbReference>
<comment type="caution">
    <text evidence="4">The sequence shown here is derived from an EMBL/GenBank/DDBJ whole genome shotgun (WGS) entry which is preliminary data.</text>
</comment>
<dbReference type="EMBL" id="PGFS01000001">
    <property type="protein sequence ID" value="MDH4573037.1"/>
    <property type="molecule type" value="Genomic_DNA"/>
</dbReference>
<keyword evidence="1" id="KW-0808">Transferase</keyword>
<evidence type="ECO:0000256" key="1">
    <source>
        <dbReference type="ARBA" id="ARBA00022679"/>
    </source>
</evidence>
<keyword evidence="5" id="KW-1185">Reference proteome</keyword>